<dbReference type="Proteomes" id="UP001417504">
    <property type="component" value="Unassembled WGS sequence"/>
</dbReference>
<organism evidence="2 3">
    <name type="scientific">Stephania japonica</name>
    <dbReference type="NCBI Taxonomy" id="461633"/>
    <lineage>
        <taxon>Eukaryota</taxon>
        <taxon>Viridiplantae</taxon>
        <taxon>Streptophyta</taxon>
        <taxon>Embryophyta</taxon>
        <taxon>Tracheophyta</taxon>
        <taxon>Spermatophyta</taxon>
        <taxon>Magnoliopsida</taxon>
        <taxon>Ranunculales</taxon>
        <taxon>Menispermaceae</taxon>
        <taxon>Menispermoideae</taxon>
        <taxon>Cissampelideae</taxon>
        <taxon>Stephania</taxon>
    </lineage>
</organism>
<feature type="region of interest" description="Disordered" evidence="1">
    <location>
        <begin position="43"/>
        <end position="78"/>
    </location>
</feature>
<dbReference type="PANTHER" id="PTHR37614">
    <property type="entry name" value="OS02G0121400 PROTEIN"/>
    <property type="match status" value="1"/>
</dbReference>
<name>A0AAP0JAN6_9MAGN</name>
<evidence type="ECO:0000313" key="2">
    <source>
        <dbReference type="EMBL" id="KAK9129511.1"/>
    </source>
</evidence>
<sequence length="261" mass="29672">MADHSVFTAGELLVAEALIELLYGPNDDDCHDRRIPPLRWGRRRRRSVLDNPPSPTPAKTHQETTTPSPKTPLCFTPSESETTTPFIINHNRNHPNKYNIKIEQLLAQVAGLSKNRLDLTEALNKVRTYYEKKERERSALHHFYLSRLQQSMSMTEEEAEPIRAVRRPQIVESEPSTSNQTATIKAGERNKSPQRPQAQLSVRGSPNALPDLSISVVISDVISGNKDVISSNKAVCAENRKRRYEINRDKRFKALAKQQRC</sequence>
<keyword evidence="3" id="KW-1185">Reference proteome</keyword>
<feature type="region of interest" description="Disordered" evidence="1">
    <location>
        <begin position="161"/>
        <end position="206"/>
    </location>
</feature>
<evidence type="ECO:0000256" key="1">
    <source>
        <dbReference type="SAM" id="MobiDB-lite"/>
    </source>
</evidence>
<proteinExistence type="predicted"/>
<dbReference type="EMBL" id="JBBNAE010000004">
    <property type="protein sequence ID" value="KAK9129511.1"/>
    <property type="molecule type" value="Genomic_DNA"/>
</dbReference>
<dbReference type="PANTHER" id="PTHR37614:SF2">
    <property type="entry name" value="OS02G0121400 PROTEIN"/>
    <property type="match status" value="1"/>
</dbReference>
<evidence type="ECO:0000313" key="3">
    <source>
        <dbReference type="Proteomes" id="UP001417504"/>
    </source>
</evidence>
<comment type="caution">
    <text evidence="2">The sequence shown here is derived from an EMBL/GenBank/DDBJ whole genome shotgun (WGS) entry which is preliminary data.</text>
</comment>
<accession>A0AAP0JAN6</accession>
<protein>
    <submittedName>
        <fullName evidence="2">Uncharacterized protein</fullName>
    </submittedName>
</protein>
<reference evidence="2 3" key="1">
    <citation type="submission" date="2024-01" db="EMBL/GenBank/DDBJ databases">
        <title>Genome assemblies of Stephania.</title>
        <authorList>
            <person name="Yang L."/>
        </authorList>
    </citation>
    <scope>NUCLEOTIDE SEQUENCE [LARGE SCALE GENOMIC DNA]</scope>
    <source>
        <strain evidence="2">QJT</strain>
        <tissue evidence="2">Leaf</tissue>
    </source>
</reference>
<gene>
    <name evidence="2" type="ORF">Sjap_009998</name>
</gene>
<feature type="compositionally biased region" description="Polar residues" evidence="1">
    <location>
        <begin position="57"/>
        <end position="68"/>
    </location>
</feature>
<feature type="compositionally biased region" description="Polar residues" evidence="1">
    <location>
        <begin position="193"/>
        <end position="204"/>
    </location>
</feature>
<feature type="compositionally biased region" description="Polar residues" evidence="1">
    <location>
        <begin position="174"/>
        <end position="183"/>
    </location>
</feature>
<dbReference type="AlphaFoldDB" id="A0AAP0JAN6"/>